<dbReference type="EMBL" id="BLPG01000001">
    <property type="protein sequence ID" value="GFJ87172.1"/>
    <property type="molecule type" value="Genomic_DNA"/>
</dbReference>
<proteinExistence type="predicted"/>
<reference evidence="2 3" key="2">
    <citation type="submission" date="2020-03" db="EMBL/GenBank/DDBJ databases">
        <authorList>
            <person name="Ichikawa N."/>
            <person name="Kimura A."/>
            <person name="Kitahashi Y."/>
            <person name="Uohara A."/>
        </authorList>
    </citation>
    <scope>NUCLEOTIDE SEQUENCE [LARGE SCALE GENOMIC DNA]</scope>
    <source>
        <strain evidence="2 3">NBRC 108638</strain>
    </source>
</reference>
<keyword evidence="3" id="KW-1185">Reference proteome</keyword>
<protein>
    <submittedName>
        <fullName evidence="2">Uncharacterized protein</fullName>
    </submittedName>
</protein>
<gene>
    <name evidence="2" type="ORF">Prum_008140</name>
</gene>
<feature type="region of interest" description="Disordered" evidence="1">
    <location>
        <begin position="451"/>
        <end position="470"/>
    </location>
</feature>
<dbReference type="Proteomes" id="UP000482960">
    <property type="component" value="Unassembled WGS sequence"/>
</dbReference>
<dbReference type="AlphaFoldDB" id="A0A6V8KPS9"/>
<accession>A0A6V8KPS9</accession>
<organism evidence="2 3">
    <name type="scientific">Phytohabitans rumicis</name>
    <dbReference type="NCBI Taxonomy" id="1076125"/>
    <lineage>
        <taxon>Bacteria</taxon>
        <taxon>Bacillati</taxon>
        <taxon>Actinomycetota</taxon>
        <taxon>Actinomycetes</taxon>
        <taxon>Micromonosporales</taxon>
        <taxon>Micromonosporaceae</taxon>
    </lineage>
</organism>
<evidence type="ECO:0000313" key="3">
    <source>
        <dbReference type="Proteomes" id="UP000482960"/>
    </source>
</evidence>
<name>A0A6V8KPS9_9ACTN</name>
<evidence type="ECO:0000313" key="2">
    <source>
        <dbReference type="EMBL" id="GFJ87172.1"/>
    </source>
</evidence>
<reference evidence="2 3" key="1">
    <citation type="submission" date="2020-03" db="EMBL/GenBank/DDBJ databases">
        <title>Whole genome shotgun sequence of Phytohabitans rumicis NBRC 108638.</title>
        <authorList>
            <person name="Komaki H."/>
            <person name="Tamura T."/>
        </authorList>
    </citation>
    <scope>NUCLEOTIDE SEQUENCE [LARGE SCALE GENOMIC DNA]</scope>
    <source>
        <strain evidence="2 3">NBRC 108638</strain>
    </source>
</reference>
<evidence type="ECO:0000256" key="1">
    <source>
        <dbReference type="SAM" id="MobiDB-lite"/>
    </source>
</evidence>
<sequence length="1204" mass="128678">MTQPYVHHPRFAVTARSGLSRGAALTFQDGVELGPALLVPVDVQAQVVRPGDTVEHADIRVRLFDQAPGGGRPRMPDPFTSHPAGRQQGVRLHWALPDGLTRARTTGPDGQPHWRPLPDRWMVLRLLPGVGTDDRRPVAGWVIESERRRATVLDTWQPGPPDLTAPPPATPQLDPADLHAMLGGDPAWAAVFDNVEDRFAFYDEWKDEPSPPAGYVAYLVVGWYSTPALDPLAGLDTADGFHARLAELGWSVDSDRLAALHRAAEATAAKARAVGLDARTPTVAPVTDFSGLVPAATPEPRPWWPRRSVFHGVIYGVRADAPLPDRRPAPGQVRVGLGPTAEQSLAALTAGVLGDPDVELLQAAFQHALADTLGEPDGLAQVEAELHSAGFDAKPGEDRVERVLSGDPFSAVRPPPATPATTALLASHPDRTVRFAFTADGSRVADLHTAEHTPGRAVTSPEPRAAREVRRPGPRWFAPRDPSFVIRGLRRSLRHGYDGRFEAGETLPCRLTGDPGTRLLGFLDGRVLLQRGIGHGAVPDEAEALLVEAAIEDPFELYEGLLEQYASLFGHSQGALLTALRAESRVFRQWLAGTDDATPLLGISLRDGTGSAPAGITIWQQAWVPLYLEWELAVDPNAPDDAWPLGELDHEPPAGLLPDPARTVLFSGRSLLNSASARGLADRVRAFLSTEDELDLAGKGRIADDVAAKLRGLSVEAGQADLLTAGLDGLRERLLGYSTDIAYGGEPRQPSAPPRPTRAGLGRITRLRVVDAFGRTLTLVDNAAPAPYLARAIRADRPDQAGMAVLRPRINQPARLLLRLTDPIDDTREASVDQTPAPGGGSISPVAGWLLPDPADGAVELFDPDGAPLGQLAHDSLSGAVVWQEAPGGGGPVGSTPEARLAADPRLRHLLAFTHGLLYRDVAERASLHRGHTRSDTPLEALLRVIETTAATIGLGGQTGTEHVTQLVGRPVAIVRATLRLEVEPEPPIAGLSEADQNARDLAWAGLRARSFPVRLGALTRLDDGLLGYFTDDRYDRLYPVHDSVAALAVDIGRHRGDLRALGAAPVGPRPITSGYLAADPAVWLRPGQTVTLTLIQDPAAKVHATSGLLPRKAVSLVRDWTEAPLARLVPSLRIGPVLVDPAGIRMPLASALGAGQEWSRRDGPVTWRQDPITAATQQAMLPETAAIAQEGWVRVSADDQANG</sequence>
<dbReference type="RefSeq" id="WP_173074021.1">
    <property type="nucleotide sequence ID" value="NZ_BAABJB010000016.1"/>
</dbReference>
<comment type="caution">
    <text evidence="2">The sequence shown here is derived from an EMBL/GenBank/DDBJ whole genome shotgun (WGS) entry which is preliminary data.</text>
</comment>